<evidence type="ECO:0000313" key="2">
    <source>
        <dbReference type="Proteomes" id="UP000287651"/>
    </source>
</evidence>
<dbReference type="Proteomes" id="UP000287651">
    <property type="component" value="Unassembled WGS sequence"/>
</dbReference>
<organism evidence="1 2">
    <name type="scientific">Ensete ventricosum</name>
    <name type="common">Abyssinian banana</name>
    <name type="synonym">Musa ensete</name>
    <dbReference type="NCBI Taxonomy" id="4639"/>
    <lineage>
        <taxon>Eukaryota</taxon>
        <taxon>Viridiplantae</taxon>
        <taxon>Streptophyta</taxon>
        <taxon>Embryophyta</taxon>
        <taxon>Tracheophyta</taxon>
        <taxon>Spermatophyta</taxon>
        <taxon>Magnoliopsida</taxon>
        <taxon>Liliopsida</taxon>
        <taxon>Zingiberales</taxon>
        <taxon>Musaceae</taxon>
        <taxon>Ensete</taxon>
    </lineage>
</organism>
<protein>
    <submittedName>
        <fullName evidence="1">Uncharacterized protein</fullName>
    </submittedName>
</protein>
<gene>
    <name evidence="1" type="ORF">B296_00038918</name>
</gene>
<dbReference type="EMBL" id="AMZH03022635">
    <property type="protein sequence ID" value="RRT37140.1"/>
    <property type="molecule type" value="Genomic_DNA"/>
</dbReference>
<sequence>MIDSLHPRMRMDFTRWEDGHPTGWLSCTECYFRYHRTTEPSIIREGVGCVGIAAGYGATTTDARRDIFS</sequence>
<name>A0A426XCH6_ENSVE</name>
<comment type="caution">
    <text evidence="1">The sequence shown here is derived from an EMBL/GenBank/DDBJ whole genome shotgun (WGS) entry which is preliminary data.</text>
</comment>
<evidence type="ECO:0000313" key="1">
    <source>
        <dbReference type="EMBL" id="RRT37140.1"/>
    </source>
</evidence>
<reference evidence="1 2" key="1">
    <citation type="journal article" date="2014" name="Agronomy (Basel)">
        <title>A Draft Genome Sequence for Ensete ventricosum, the Drought-Tolerant Tree Against Hunger.</title>
        <authorList>
            <person name="Harrison J."/>
            <person name="Moore K.A."/>
            <person name="Paszkiewicz K."/>
            <person name="Jones T."/>
            <person name="Grant M."/>
            <person name="Ambacheew D."/>
            <person name="Muzemil S."/>
            <person name="Studholme D.J."/>
        </authorList>
    </citation>
    <scope>NUCLEOTIDE SEQUENCE [LARGE SCALE GENOMIC DNA]</scope>
</reference>
<accession>A0A426XCH6</accession>
<proteinExistence type="predicted"/>
<dbReference type="AlphaFoldDB" id="A0A426XCH6"/>